<evidence type="ECO:0000313" key="2">
    <source>
        <dbReference type="EMBL" id="MEL1242993.1"/>
    </source>
</evidence>
<name>A0ABU9HTF3_9FLAO</name>
<sequence length="165" mass="18908">MRIQKLMLLLVSVLPVLCHAQKFELKQPDIKKIVAAVKASEYTNDEMLIYLKQNYKTAEKPTGVKKDVEFENQPICSFKQKFEGGIEYFIDSCGESKGTNVLLTLPKTDTATLKKWIEKMYKVNGTEIKNVWDGLIYRPEDEGAGCYYEIKQSKNKTVVEMYCGC</sequence>
<feature type="signal peptide" evidence="1">
    <location>
        <begin position="1"/>
        <end position="20"/>
    </location>
</feature>
<dbReference type="EMBL" id="JBBYHR010000001">
    <property type="protein sequence ID" value="MEL1242993.1"/>
    <property type="molecule type" value="Genomic_DNA"/>
</dbReference>
<gene>
    <name evidence="2" type="ORF">AAEO56_01855</name>
</gene>
<proteinExistence type="predicted"/>
<reference evidence="2 3" key="1">
    <citation type="submission" date="2024-04" db="EMBL/GenBank/DDBJ databases">
        <title>Flavobacterium sp. DGU11 16S ribosomal RNA gene Genome sequencing and assembly.</title>
        <authorList>
            <person name="Park S."/>
        </authorList>
    </citation>
    <scope>NUCLEOTIDE SEQUENCE [LARGE SCALE GENOMIC DNA]</scope>
    <source>
        <strain evidence="2 3">DGU11</strain>
    </source>
</reference>
<feature type="chain" id="PRO_5047457125" evidence="1">
    <location>
        <begin position="21"/>
        <end position="165"/>
    </location>
</feature>
<keyword evidence="1" id="KW-0732">Signal</keyword>
<dbReference type="Proteomes" id="UP001464555">
    <property type="component" value="Unassembled WGS sequence"/>
</dbReference>
<dbReference type="RefSeq" id="WP_341695311.1">
    <property type="nucleotide sequence ID" value="NZ_JBBYHR010000001.1"/>
</dbReference>
<evidence type="ECO:0000256" key="1">
    <source>
        <dbReference type="SAM" id="SignalP"/>
    </source>
</evidence>
<protein>
    <submittedName>
        <fullName evidence="2">Uncharacterized protein</fullName>
    </submittedName>
</protein>
<keyword evidence="3" id="KW-1185">Reference proteome</keyword>
<organism evidence="2 3">
    <name type="scientific">Flavobacterium arundinis</name>
    <dbReference type="NCBI Taxonomy" id="3139143"/>
    <lineage>
        <taxon>Bacteria</taxon>
        <taxon>Pseudomonadati</taxon>
        <taxon>Bacteroidota</taxon>
        <taxon>Flavobacteriia</taxon>
        <taxon>Flavobacteriales</taxon>
        <taxon>Flavobacteriaceae</taxon>
        <taxon>Flavobacterium</taxon>
    </lineage>
</organism>
<accession>A0ABU9HTF3</accession>
<evidence type="ECO:0000313" key="3">
    <source>
        <dbReference type="Proteomes" id="UP001464555"/>
    </source>
</evidence>
<comment type="caution">
    <text evidence="2">The sequence shown here is derived from an EMBL/GenBank/DDBJ whole genome shotgun (WGS) entry which is preliminary data.</text>
</comment>